<keyword evidence="2" id="KW-1185">Reference proteome</keyword>
<organism evidence="1 2">
    <name type="scientific">Paenibacillus glycinis</name>
    <dbReference type="NCBI Taxonomy" id="2697035"/>
    <lineage>
        <taxon>Bacteria</taxon>
        <taxon>Bacillati</taxon>
        <taxon>Bacillota</taxon>
        <taxon>Bacilli</taxon>
        <taxon>Bacillales</taxon>
        <taxon>Paenibacillaceae</taxon>
        <taxon>Paenibacillus</taxon>
    </lineage>
</organism>
<comment type="caution">
    <text evidence="1">The sequence shown here is derived from an EMBL/GenBank/DDBJ whole genome shotgun (WGS) entry which is preliminary data.</text>
</comment>
<proteinExistence type="predicted"/>
<gene>
    <name evidence="1" type="ORF">GT019_25870</name>
</gene>
<dbReference type="RefSeq" id="WP_161746335.1">
    <property type="nucleotide sequence ID" value="NZ_JAAAMV010000026.1"/>
</dbReference>
<reference evidence="1 2" key="1">
    <citation type="submission" date="2020-01" db="EMBL/GenBank/DDBJ databases">
        <title>Paenibacillus soybeanensis sp. nov. isolated from the nodules of soybean (Glycine max(L.) Merr).</title>
        <authorList>
            <person name="Wang H."/>
        </authorList>
    </citation>
    <scope>NUCLEOTIDE SEQUENCE [LARGE SCALE GENOMIC DNA]</scope>
    <source>
        <strain evidence="1 2">T1</strain>
    </source>
</reference>
<dbReference type="EMBL" id="JAAAMV010000026">
    <property type="protein sequence ID" value="NBD27313.1"/>
    <property type="molecule type" value="Genomic_DNA"/>
</dbReference>
<sequence>MKRMPYVRPTEYYDERVKDIDEQLCWLLRQRKDLADNNPGYPPFAYIAEWAAATGLYEDLLKSLFGLLNNEEHLRPIVVPSGPVKRRLVSRFVEQENSLYAVPFINHYPNASVVRFTIDREEETDDRSDRASRRNFYELHIDETYECRMTIGSSSSGHNVYNYVVSPPLPDDSTGMELQFQAYAEPLRKNPIGPVIDICL</sequence>
<evidence type="ECO:0000313" key="1">
    <source>
        <dbReference type="EMBL" id="NBD27313.1"/>
    </source>
</evidence>
<protein>
    <submittedName>
        <fullName evidence="1">Uncharacterized protein</fullName>
    </submittedName>
</protein>
<name>A0ABW9XX86_9BACL</name>
<accession>A0ABW9XX86</accession>
<evidence type="ECO:0000313" key="2">
    <source>
        <dbReference type="Proteomes" id="UP000665561"/>
    </source>
</evidence>
<dbReference type="Proteomes" id="UP000665561">
    <property type="component" value="Unassembled WGS sequence"/>
</dbReference>